<dbReference type="PROSITE" id="PS50885">
    <property type="entry name" value="HAMP"/>
    <property type="match status" value="1"/>
</dbReference>
<feature type="compositionally biased region" description="Basic and acidic residues" evidence="14">
    <location>
        <begin position="122"/>
        <end position="137"/>
    </location>
</feature>
<keyword evidence="4" id="KW-1003">Cell membrane</keyword>
<keyword evidence="8" id="KW-0547">Nucleotide-binding</keyword>
<keyword evidence="9 18" id="KW-0418">Kinase</keyword>
<keyword evidence="5" id="KW-0597">Phosphoprotein</keyword>
<keyword evidence="19" id="KW-1185">Reference proteome</keyword>
<accession>A0A7G9G0S2</accession>
<dbReference type="SUPFAM" id="SSF55874">
    <property type="entry name" value="ATPase domain of HSP90 chaperone/DNA topoisomerase II/histidine kinase"/>
    <property type="match status" value="1"/>
</dbReference>
<dbReference type="InterPro" id="IPR005467">
    <property type="entry name" value="His_kinase_dom"/>
</dbReference>
<name>A0A7G9G0S2_9FIRM</name>
<dbReference type="Gene3D" id="3.30.565.10">
    <property type="entry name" value="Histidine kinase-like ATPase, C-terminal domain"/>
    <property type="match status" value="1"/>
</dbReference>
<dbReference type="CDD" id="cd00082">
    <property type="entry name" value="HisKA"/>
    <property type="match status" value="1"/>
</dbReference>
<dbReference type="EC" id="2.7.13.3" evidence="3"/>
<dbReference type="GO" id="GO:0005886">
    <property type="term" value="C:plasma membrane"/>
    <property type="evidence" value="ECO:0007669"/>
    <property type="project" value="UniProtKB-SubCell"/>
</dbReference>
<dbReference type="KEGG" id="qdo:H9Q78_07840"/>
<proteinExistence type="predicted"/>
<feature type="domain" description="Histidine kinase" evidence="16">
    <location>
        <begin position="274"/>
        <end position="494"/>
    </location>
</feature>
<dbReference type="GO" id="GO:0000155">
    <property type="term" value="F:phosphorelay sensor kinase activity"/>
    <property type="evidence" value="ECO:0007669"/>
    <property type="project" value="InterPro"/>
</dbReference>
<comment type="subcellular location">
    <subcellularLocation>
        <location evidence="2">Cell membrane</location>
        <topology evidence="2">Multi-pass membrane protein</topology>
    </subcellularLocation>
</comment>
<feature type="domain" description="HAMP" evidence="17">
    <location>
        <begin position="207"/>
        <end position="259"/>
    </location>
</feature>
<keyword evidence="13 15" id="KW-0472">Membrane</keyword>
<keyword evidence="12" id="KW-0902">Two-component regulatory system</keyword>
<evidence type="ECO:0000256" key="14">
    <source>
        <dbReference type="SAM" id="MobiDB-lite"/>
    </source>
</evidence>
<dbReference type="SUPFAM" id="SSF158472">
    <property type="entry name" value="HAMP domain-like"/>
    <property type="match status" value="1"/>
</dbReference>
<dbReference type="InterPro" id="IPR003661">
    <property type="entry name" value="HisK_dim/P_dom"/>
</dbReference>
<evidence type="ECO:0000256" key="3">
    <source>
        <dbReference type="ARBA" id="ARBA00012438"/>
    </source>
</evidence>
<evidence type="ECO:0000256" key="2">
    <source>
        <dbReference type="ARBA" id="ARBA00004651"/>
    </source>
</evidence>
<dbReference type="CDD" id="cd00075">
    <property type="entry name" value="HATPase"/>
    <property type="match status" value="1"/>
</dbReference>
<evidence type="ECO:0000256" key="6">
    <source>
        <dbReference type="ARBA" id="ARBA00022679"/>
    </source>
</evidence>
<evidence type="ECO:0000256" key="9">
    <source>
        <dbReference type="ARBA" id="ARBA00022777"/>
    </source>
</evidence>
<evidence type="ECO:0000259" key="16">
    <source>
        <dbReference type="PROSITE" id="PS50109"/>
    </source>
</evidence>
<evidence type="ECO:0000256" key="11">
    <source>
        <dbReference type="ARBA" id="ARBA00022989"/>
    </source>
</evidence>
<dbReference type="InterPro" id="IPR036890">
    <property type="entry name" value="HATPase_C_sf"/>
</dbReference>
<dbReference type="SMART" id="SM00304">
    <property type="entry name" value="HAMP"/>
    <property type="match status" value="1"/>
</dbReference>
<keyword evidence="10" id="KW-0067">ATP-binding</keyword>
<evidence type="ECO:0000256" key="1">
    <source>
        <dbReference type="ARBA" id="ARBA00000085"/>
    </source>
</evidence>
<dbReference type="InterPro" id="IPR036097">
    <property type="entry name" value="HisK_dim/P_sf"/>
</dbReference>
<evidence type="ECO:0000256" key="15">
    <source>
        <dbReference type="SAM" id="Phobius"/>
    </source>
</evidence>
<evidence type="ECO:0000256" key="13">
    <source>
        <dbReference type="ARBA" id="ARBA00023136"/>
    </source>
</evidence>
<evidence type="ECO:0000313" key="18">
    <source>
        <dbReference type="EMBL" id="QNM04404.1"/>
    </source>
</evidence>
<protein>
    <recommendedName>
        <fullName evidence="3">histidine kinase</fullName>
        <ecNumber evidence="3">2.7.13.3</ecNumber>
    </recommendedName>
</protein>
<dbReference type="PANTHER" id="PTHR45528:SF1">
    <property type="entry name" value="SENSOR HISTIDINE KINASE CPXA"/>
    <property type="match status" value="1"/>
</dbReference>
<feature type="transmembrane region" description="Helical" evidence="15">
    <location>
        <begin position="6"/>
        <end position="29"/>
    </location>
</feature>
<dbReference type="RefSeq" id="WP_249300749.1">
    <property type="nucleotide sequence ID" value="NZ_CP060634.1"/>
</dbReference>
<dbReference type="SMART" id="SM00387">
    <property type="entry name" value="HATPase_c"/>
    <property type="match status" value="1"/>
</dbReference>
<dbReference type="GO" id="GO:0005524">
    <property type="term" value="F:ATP binding"/>
    <property type="evidence" value="ECO:0007669"/>
    <property type="project" value="UniProtKB-KW"/>
</dbReference>
<dbReference type="FunFam" id="3.30.565.10:FF:000006">
    <property type="entry name" value="Sensor histidine kinase WalK"/>
    <property type="match status" value="1"/>
</dbReference>
<dbReference type="PANTHER" id="PTHR45528">
    <property type="entry name" value="SENSOR HISTIDINE KINASE CPXA"/>
    <property type="match status" value="1"/>
</dbReference>
<dbReference type="InterPro" id="IPR050398">
    <property type="entry name" value="HssS/ArlS-like"/>
</dbReference>
<dbReference type="Pfam" id="PF02518">
    <property type="entry name" value="HATPase_c"/>
    <property type="match status" value="1"/>
</dbReference>
<dbReference type="InterPro" id="IPR004358">
    <property type="entry name" value="Sig_transdc_His_kin-like_C"/>
</dbReference>
<keyword evidence="7 15" id="KW-0812">Transmembrane</keyword>
<feature type="transmembrane region" description="Helical" evidence="15">
    <location>
        <begin position="188"/>
        <end position="206"/>
    </location>
</feature>
<dbReference type="AlphaFoldDB" id="A0A7G9G0S2"/>
<dbReference type="FunFam" id="1.10.287.130:FF:000001">
    <property type="entry name" value="Two-component sensor histidine kinase"/>
    <property type="match status" value="1"/>
</dbReference>
<dbReference type="InterPro" id="IPR003594">
    <property type="entry name" value="HATPase_dom"/>
</dbReference>
<evidence type="ECO:0000256" key="5">
    <source>
        <dbReference type="ARBA" id="ARBA00022553"/>
    </source>
</evidence>
<comment type="catalytic activity">
    <reaction evidence="1">
        <text>ATP + protein L-histidine = ADP + protein N-phospho-L-histidine.</text>
        <dbReference type="EC" id="2.7.13.3"/>
    </reaction>
</comment>
<organism evidence="18 19">
    <name type="scientific">Qiania dongpingensis</name>
    <dbReference type="NCBI Taxonomy" id="2763669"/>
    <lineage>
        <taxon>Bacteria</taxon>
        <taxon>Bacillati</taxon>
        <taxon>Bacillota</taxon>
        <taxon>Clostridia</taxon>
        <taxon>Lachnospirales</taxon>
        <taxon>Lachnospiraceae</taxon>
        <taxon>Qiania</taxon>
    </lineage>
</organism>
<dbReference type="SMART" id="SM00388">
    <property type="entry name" value="HisKA"/>
    <property type="match status" value="1"/>
</dbReference>
<dbReference type="PRINTS" id="PR00344">
    <property type="entry name" value="BCTRLSENSOR"/>
</dbReference>
<keyword evidence="11 15" id="KW-1133">Transmembrane helix</keyword>
<dbReference type="Pfam" id="PF00672">
    <property type="entry name" value="HAMP"/>
    <property type="match status" value="1"/>
</dbReference>
<keyword evidence="6" id="KW-0808">Transferase</keyword>
<dbReference type="SUPFAM" id="SSF47384">
    <property type="entry name" value="Homodimeric domain of signal transducing histidine kinase"/>
    <property type="match status" value="1"/>
</dbReference>
<dbReference type="Pfam" id="PF00512">
    <property type="entry name" value="HisKA"/>
    <property type="match status" value="1"/>
</dbReference>
<evidence type="ECO:0000256" key="12">
    <source>
        <dbReference type="ARBA" id="ARBA00023012"/>
    </source>
</evidence>
<dbReference type="Gene3D" id="1.10.287.130">
    <property type="match status" value="1"/>
</dbReference>
<feature type="region of interest" description="Disordered" evidence="14">
    <location>
        <begin position="117"/>
        <end position="146"/>
    </location>
</feature>
<evidence type="ECO:0000313" key="19">
    <source>
        <dbReference type="Proteomes" id="UP000515823"/>
    </source>
</evidence>
<reference evidence="18 19" key="1">
    <citation type="submission" date="2020-08" db="EMBL/GenBank/DDBJ databases">
        <authorList>
            <person name="Liu C."/>
            <person name="Sun Q."/>
        </authorList>
    </citation>
    <scope>NUCLEOTIDE SEQUENCE [LARGE SCALE GENOMIC DNA]</scope>
    <source>
        <strain evidence="18 19">NSJ-38</strain>
    </source>
</reference>
<evidence type="ECO:0000259" key="17">
    <source>
        <dbReference type="PROSITE" id="PS50885"/>
    </source>
</evidence>
<sequence length="499" mass="56755">MKLRTKLMITFFTIVLVPIAMVYVCIFALGSFQARTLKSDYDITGVGDMYSGASVQVFNSLTMNVQHDIYEIAGKDPDRFEDSEFQQELNQRLAGKYSFLVIRKGEEIIFSGNAGGDEEELKTELPDYRSSDERNDNKSGSVFSSDSKRLIKQQDLTFSDGTRGSVFIVTSVGELIPQIKSMFRDMTLAVLILLIMISALLTMWVYRAILRPLGELKKATKEIKEGNLDYELKIKEKDEIGQLCLDFEEMRQRLKDNAEEKLEYDKENKELISNISHDLKTPITAIKGYVEGIMDGVASSPEKLDKYIRTIYNKANDMDKLIDELTFYSKIDTNKIPYTFSKIDVNAYFEDCVEEIGLELESRNIDLGFFDYTEGPVMIIADAEQLKRVINNIVSNSVKYLDKKKGIINIRLKDDGDFIQIEIEDNGKGIAARDLPNIFDRFYRTDSSRNSSKGGSGIGLSIVRKIIEDHGGRIWATSKESIGTVMHIVLRKYQEVVHE</sequence>
<dbReference type="Proteomes" id="UP000515823">
    <property type="component" value="Chromosome"/>
</dbReference>
<dbReference type="PROSITE" id="PS50109">
    <property type="entry name" value="HIS_KIN"/>
    <property type="match status" value="1"/>
</dbReference>
<dbReference type="InterPro" id="IPR003660">
    <property type="entry name" value="HAMP_dom"/>
</dbReference>
<evidence type="ECO:0000256" key="8">
    <source>
        <dbReference type="ARBA" id="ARBA00022741"/>
    </source>
</evidence>
<dbReference type="CDD" id="cd06225">
    <property type="entry name" value="HAMP"/>
    <property type="match status" value="1"/>
</dbReference>
<evidence type="ECO:0000256" key="7">
    <source>
        <dbReference type="ARBA" id="ARBA00022692"/>
    </source>
</evidence>
<dbReference type="Gene3D" id="6.10.340.10">
    <property type="match status" value="1"/>
</dbReference>
<gene>
    <name evidence="18" type="ORF">H9Q78_07840</name>
</gene>
<evidence type="ECO:0000256" key="10">
    <source>
        <dbReference type="ARBA" id="ARBA00022840"/>
    </source>
</evidence>
<dbReference type="EMBL" id="CP060634">
    <property type="protein sequence ID" value="QNM04404.1"/>
    <property type="molecule type" value="Genomic_DNA"/>
</dbReference>
<evidence type="ECO:0000256" key="4">
    <source>
        <dbReference type="ARBA" id="ARBA00022475"/>
    </source>
</evidence>